<dbReference type="GO" id="GO:0003746">
    <property type="term" value="F:translation elongation factor activity"/>
    <property type="evidence" value="ECO:0007669"/>
    <property type="project" value="UniProtKB-KW"/>
</dbReference>
<sequence length="160" mass="17794">MPGRHGFFTPSLSMDGQTVEQIRTSLIRQLLFFDEQQLNVLDTYFPAYCTEPEERSSTAAWMEHYVAELEHIVSGLAGESPCLPDKVLIGSTVTLQQPAETKTYKICFPQDADPDSGRLSFLSPIGMRLLLASLHETVRLPAQCEGTDTVIADIRFEGDV</sequence>
<protein>
    <submittedName>
        <fullName evidence="2">GreA/GreB family elongation factor</fullName>
    </submittedName>
</protein>
<evidence type="ECO:0000313" key="2">
    <source>
        <dbReference type="EMBL" id="MFD0870876.1"/>
    </source>
</evidence>
<dbReference type="EMBL" id="JBHTIU010000063">
    <property type="protein sequence ID" value="MFD0870876.1"/>
    <property type="molecule type" value="Genomic_DNA"/>
</dbReference>
<name>A0ABW3DE80_9BACL</name>
<reference evidence="3" key="1">
    <citation type="journal article" date="2019" name="Int. J. Syst. Evol. Microbiol.">
        <title>The Global Catalogue of Microorganisms (GCM) 10K type strain sequencing project: providing services to taxonomists for standard genome sequencing and annotation.</title>
        <authorList>
            <consortium name="The Broad Institute Genomics Platform"/>
            <consortium name="The Broad Institute Genome Sequencing Center for Infectious Disease"/>
            <person name="Wu L."/>
            <person name="Ma J."/>
        </authorList>
    </citation>
    <scope>NUCLEOTIDE SEQUENCE [LARGE SCALE GENOMIC DNA]</scope>
    <source>
        <strain evidence="3">CCUG 57263</strain>
    </source>
</reference>
<accession>A0ABW3DE80</accession>
<gene>
    <name evidence="2" type="ORF">ACFQ03_17175</name>
</gene>
<comment type="caution">
    <text evidence="2">The sequence shown here is derived from an EMBL/GenBank/DDBJ whole genome shotgun (WGS) entry which is preliminary data.</text>
</comment>
<dbReference type="InterPro" id="IPR036953">
    <property type="entry name" value="GreA/GreB_C_sf"/>
</dbReference>
<dbReference type="SUPFAM" id="SSF54534">
    <property type="entry name" value="FKBP-like"/>
    <property type="match status" value="1"/>
</dbReference>
<evidence type="ECO:0000313" key="3">
    <source>
        <dbReference type="Proteomes" id="UP001597120"/>
    </source>
</evidence>
<dbReference type="Gene3D" id="3.10.50.30">
    <property type="entry name" value="Transcription elongation factor, GreA/GreB, C-terminal domain"/>
    <property type="match status" value="1"/>
</dbReference>
<dbReference type="RefSeq" id="WP_144934751.1">
    <property type="nucleotide sequence ID" value="NZ_JBHTIU010000063.1"/>
</dbReference>
<proteinExistence type="predicted"/>
<dbReference type="Proteomes" id="UP001597120">
    <property type="component" value="Unassembled WGS sequence"/>
</dbReference>
<dbReference type="InterPro" id="IPR001437">
    <property type="entry name" value="Tscrpt_elong_fac_GreA/B_C"/>
</dbReference>
<feature type="domain" description="Transcription elongation factor GreA/GreB C-terminal" evidence="1">
    <location>
        <begin position="85"/>
        <end position="142"/>
    </location>
</feature>
<keyword evidence="3" id="KW-1185">Reference proteome</keyword>
<dbReference type="Pfam" id="PF01272">
    <property type="entry name" value="GreA_GreB"/>
    <property type="match status" value="1"/>
</dbReference>
<evidence type="ECO:0000259" key="1">
    <source>
        <dbReference type="Pfam" id="PF01272"/>
    </source>
</evidence>
<keyword evidence="2" id="KW-0648">Protein biosynthesis</keyword>
<keyword evidence="2" id="KW-0251">Elongation factor</keyword>
<organism evidence="2 3">
    <name type="scientific">Paenibacillus residui</name>
    <dbReference type="NCBI Taxonomy" id="629724"/>
    <lineage>
        <taxon>Bacteria</taxon>
        <taxon>Bacillati</taxon>
        <taxon>Bacillota</taxon>
        <taxon>Bacilli</taxon>
        <taxon>Bacillales</taxon>
        <taxon>Paenibacillaceae</taxon>
        <taxon>Paenibacillus</taxon>
    </lineage>
</organism>